<evidence type="ECO:0000313" key="2">
    <source>
        <dbReference type="Proteomes" id="UP000054248"/>
    </source>
</evidence>
<gene>
    <name evidence="1" type="ORF">M407DRAFT_29155</name>
</gene>
<dbReference type="AlphaFoldDB" id="A0A0C3QAM0"/>
<proteinExistence type="predicted"/>
<sequence length="322" mass="36621">MNTTQLLDGPYLAEQQWWLPDFIQRYFDIPAVPPVQSSTLVLLDPNHLGRTVPEIRSLLRENGVRQVYSSSHLLSVSANVGSVRDSFINGLRAFLPETHSVKRQARIITLVQSPEPSLPFTLPDSAFILEGSGFFPFHAVLMAAYCSRIEFDIPPKQVDDDNPAPDQRFDIRFTRLSFGNEMVMACFREWLYRQDCNMLRPAILPSSPSLPPTPPFEILRQDPEKRRQLSQDISSSHSELILWNFVLNVLDFRRLMTMLGVDDERIWTSLSLAWEILLDALNLCCITRAAEDESRGLNTSGAREILKRGLGLFDNPPGLRQP</sequence>
<keyword evidence="2" id="KW-1185">Reference proteome</keyword>
<name>A0A0C3QAM0_9AGAM</name>
<dbReference type="Proteomes" id="UP000054248">
    <property type="component" value="Unassembled WGS sequence"/>
</dbReference>
<organism evidence="1 2">
    <name type="scientific">Tulasnella calospora MUT 4182</name>
    <dbReference type="NCBI Taxonomy" id="1051891"/>
    <lineage>
        <taxon>Eukaryota</taxon>
        <taxon>Fungi</taxon>
        <taxon>Dikarya</taxon>
        <taxon>Basidiomycota</taxon>
        <taxon>Agaricomycotina</taxon>
        <taxon>Agaricomycetes</taxon>
        <taxon>Cantharellales</taxon>
        <taxon>Tulasnellaceae</taxon>
        <taxon>Tulasnella</taxon>
    </lineage>
</organism>
<accession>A0A0C3QAM0</accession>
<evidence type="ECO:0000313" key="1">
    <source>
        <dbReference type="EMBL" id="KIO21229.1"/>
    </source>
</evidence>
<dbReference type="OrthoDB" id="2570975at2759"/>
<reference evidence="2" key="2">
    <citation type="submission" date="2015-01" db="EMBL/GenBank/DDBJ databases">
        <title>Evolutionary Origins and Diversification of the Mycorrhizal Mutualists.</title>
        <authorList>
            <consortium name="DOE Joint Genome Institute"/>
            <consortium name="Mycorrhizal Genomics Consortium"/>
            <person name="Kohler A."/>
            <person name="Kuo A."/>
            <person name="Nagy L.G."/>
            <person name="Floudas D."/>
            <person name="Copeland A."/>
            <person name="Barry K.W."/>
            <person name="Cichocki N."/>
            <person name="Veneault-Fourrey C."/>
            <person name="LaButti K."/>
            <person name="Lindquist E.A."/>
            <person name="Lipzen A."/>
            <person name="Lundell T."/>
            <person name="Morin E."/>
            <person name="Murat C."/>
            <person name="Riley R."/>
            <person name="Ohm R."/>
            <person name="Sun H."/>
            <person name="Tunlid A."/>
            <person name="Henrissat B."/>
            <person name="Grigoriev I.V."/>
            <person name="Hibbett D.S."/>
            <person name="Martin F."/>
        </authorList>
    </citation>
    <scope>NUCLEOTIDE SEQUENCE [LARGE SCALE GENOMIC DNA]</scope>
    <source>
        <strain evidence="2">MUT 4182</strain>
    </source>
</reference>
<protein>
    <submittedName>
        <fullName evidence="1">Uncharacterized protein</fullName>
    </submittedName>
</protein>
<reference evidence="1 2" key="1">
    <citation type="submission" date="2014-04" db="EMBL/GenBank/DDBJ databases">
        <authorList>
            <consortium name="DOE Joint Genome Institute"/>
            <person name="Kuo A."/>
            <person name="Girlanda M."/>
            <person name="Perotto S."/>
            <person name="Kohler A."/>
            <person name="Nagy L.G."/>
            <person name="Floudas D."/>
            <person name="Copeland A."/>
            <person name="Barry K.W."/>
            <person name="Cichocki N."/>
            <person name="Veneault-Fourrey C."/>
            <person name="LaButti K."/>
            <person name="Lindquist E.A."/>
            <person name="Lipzen A."/>
            <person name="Lundell T."/>
            <person name="Morin E."/>
            <person name="Murat C."/>
            <person name="Sun H."/>
            <person name="Tunlid A."/>
            <person name="Henrissat B."/>
            <person name="Grigoriev I.V."/>
            <person name="Hibbett D.S."/>
            <person name="Martin F."/>
            <person name="Nordberg H.P."/>
            <person name="Cantor M.N."/>
            <person name="Hua S.X."/>
        </authorList>
    </citation>
    <scope>NUCLEOTIDE SEQUENCE [LARGE SCALE GENOMIC DNA]</scope>
    <source>
        <strain evidence="1 2">MUT 4182</strain>
    </source>
</reference>
<dbReference type="HOGENOM" id="CLU_863797_0_0_1"/>
<dbReference type="EMBL" id="KN823145">
    <property type="protein sequence ID" value="KIO21229.1"/>
    <property type="molecule type" value="Genomic_DNA"/>
</dbReference>